<proteinExistence type="predicted"/>
<dbReference type="KEGG" id="snay:FZC37_01750"/>
<protein>
    <submittedName>
        <fullName evidence="1">Uncharacterized protein</fullName>
    </submittedName>
</protein>
<accession>A0A5C0UJJ9</accession>
<keyword evidence="2" id="KW-1185">Reference proteome</keyword>
<dbReference type="RefSeq" id="WP_148952013.1">
    <property type="nucleotide sequence ID" value="NZ_CP043312.1"/>
</dbReference>
<name>A0A5C0UJJ9_9RICK</name>
<evidence type="ECO:0000313" key="2">
    <source>
        <dbReference type="Proteomes" id="UP000323844"/>
    </source>
</evidence>
<dbReference type="AlphaFoldDB" id="A0A5C0UJJ9"/>
<gene>
    <name evidence="1" type="ORF">FZC37_01750</name>
</gene>
<evidence type="ECO:0000313" key="1">
    <source>
        <dbReference type="EMBL" id="QEK39652.1"/>
    </source>
</evidence>
<reference evidence="1 2" key="1">
    <citation type="submission" date="2019-08" db="EMBL/GenBank/DDBJ databases">
        <title>Highly reduced genomes of protist endosymbionts show evolutionary convergence.</title>
        <authorList>
            <person name="George E."/>
            <person name="Husnik F."/>
            <person name="Tashyreva D."/>
            <person name="Prokopchuk G."/>
            <person name="Horak A."/>
            <person name="Kwong W.K."/>
            <person name="Lukes J."/>
            <person name="Keeling P.J."/>
        </authorList>
    </citation>
    <scope>NUCLEOTIDE SEQUENCE [LARGE SCALE GENOMIC DNA]</scope>
    <source>
        <strain evidence="1">1621</strain>
    </source>
</reference>
<dbReference type="Proteomes" id="UP000323844">
    <property type="component" value="Chromosome"/>
</dbReference>
<dbReference type="EMBL" id="CP043312">
    <property type="protein sequence ID" value="QEK39652.1"/>
    <property type="molecule type" value="Genomic_DNA"/>
</dbReference>
<organism evidence="1 2">
    <name type="scientific">Candidatus Sneabacter namystus</name>
    <dbReference type="NCBI Taxonomy" id="2601646"/>
    <lineage>
        <taxon>Bacteria</taxon>
        <taxon>Pseudomonadati</taxon>
        <taxon>Pseudomonadota</taxon>
        <taxon>Alphaproteobacteria</taxon>
        <taxon>Rickettsiales</taxon>
        <taxon>Rickettsiaceae</taxon>
        <taxon>Rickettsieae</taxon>
        <taxon>Candidatus Sneabacter</taxon>
    </lineage>
</organism>
<sequence>MDQEQLKQLFLKTFFQHSKHPLCIRYDISYDEGTIRSCINKNAVQERFNDTTAKQICNETQDSDKSKVKWMIKIWNKIIPESRIIQKFVEEGFIERVYKTKIGKGRKHEKIPVLQVNTNFKDLSMRNDDILLQLVLRVKAFIRKDLNTSKNLALSDTQVRAMLKFFSRHNNEARVLITRALSLYNISCHYSDYVEEARVIVDKNSRKVCEIYSEMSELLSQKTQSREAKDASMKAGLAYLSIILKAYLTKNLGDKFAQDEACITLACDKDVPHKLFYTSNAKHDGRDKNNTDRQNVLNQFAITISDIVYKKQLFQVADKLGIPQDVSDIGTEKAFFCFIDAFSEVFITPTKFGKTQFFEPKFSHNRQKISIQALSPPASKGVVHCEMAMIYHIGLLPGSHNTLGVNPNNFIMGIEKPCCPRCSGVFCGLKLHDRFALGSHSINIGTTFNYGKDPQLGDTMEIKNIESKRKWCLPSGTFVDERILGQKAFQSLKEYVDSRVDRSEDPRTPTEYTNTEDLLKHLSHEIINLEPAPLE</sequence>